<comment type="caution">
    <text evidence="7">The sequence shown here is derived from an EMBL/GenBank/DDBJ whole genome shotgun (WGS) entry which is preliminary data.</text>
</comment>
<evidence type="ECO:0000256" key="3">
    <source>
        <dbReference type="RuleBase" id="RU362132"/>
    </source>
</evidence>
<proteinExistence type="inferred from homology"/>
<gene>
    <name evidence="7" type="ORF">GCM10009784_07620</name>
</gene>
<keyword evidence="8" id="KW-1185">Reference proteome</keyword>
<evidence type="ECO:0000259" key="5">
    <source>
        <dbReference type="Pfam" id="PF02775"/>
    </source>
</evidence>
<dbReference type="InterPro" id="IPR012001">
    <property type="entry name" value="Thiamin_PyroP_enz_TPP-bd_dom"/>
</dbReference>
<dbReference type="PANTHER" id="PTHR42981:SF2">
    <property type="entry name" value="PYRUVATE DEHYDROGENASE [UBIQUINONE]"/>
    <property type="match status" value="1"/>
</dbReference>
<evidence type="ECO:0000313" key="7">
    <source>
        <dbReference type="EMBL" id="GAA2173418.1"/>
    </source>
</evidence>
<feature type="domain" description="Thiamine pyrophosphate enzyme central" evidence="4">
    <location>
        <begin position="199"/>
        <end position="328"/>
    </location>
</feature>
<reference evidence="7 8" key="1">
    <citation type="journal article" date="2019" name="Int. J. Syst. Evol. Microbiol.">
        <title>The Global Catalogue of Microorganisms (GCM) 10K type strain sequencing project: providing services to taxonomists for standard genome sequencing and annotation.</title>
        <authorList>
            <consortium name="The Broad Institute Genomics Platform"/>
            <consortium name="The Broad Institute Genome Sequencing Center for Infectious Disease"/>
            <person name="Wu L."/>
            <person name="Ma J."/>
        </authorList>
    </citation>
    <scope>NUCLEOTIDE SEQUENCE [LARGE SCALE GENOMIC DNA]</scope>
    <source>
        <strain evidence="7 8">JCM 14917</strain>
    </source>
</reference>
<dbReference type="SUPFAM" id="SSF52467">
    <property type="entry name" value="DHS-like NAD/FAD-binding domain"/>
    <property type="match status" value="1"/>
</dbReference>
<dbReference type="PANTHER" id="PTHR42981">
    <property type="entry name" value="PYRUVATE DEHYDROGENASE [UBIQUINONE]"/>
    <property type="match status" value="1"/>
</dbReference>
<dbReference type="InterPro" id="IPR012000">
    <property type="entry name" value="Thiamin_PyroP_enz_cen_dom"/>
</dbReference>
<dbReference type="InterPro" id="IPR029035">
    <property type="entry name" value="DHS-like_NAD/FAD-binding_dom"/>
</dbReference>
<dbReference type="Gene3D" id="3.40.50.970">
    <property type="match status" value="2"/>
</dbReference>
<evidence type="ECO:0000259" key="6">
    <source>
        <dbReference type="Pfam" id="PF02776"/>
    </source>
</evidence>
<dbReference type="InterPro" id="IPR029061">
    <property type="entry name" value="THDP-binding"/>
</dbReference>
<dbReference type="Gene3D" id="3.40.50.1220">
    <property type="entry name" value="TPP-binding domain"/>
    <property type="match status" value="1"/>
</dbReference>
<dbReference type="RefSeq" id="WP_346027536.1">
    <property type="nucleotide sequence ID" value="NZ_BAAAON010000001.1"/>
</dbReference>
<evidence type="ECO:0000313" key="8">
    <source>
        <dbReference type="Proteomes" id="UP001500974"/>
    </source>
</evidence>
<dbReference type="Pfam" id="PF02776">
    <property type="entry name" value="TPP_enzyme_N"/>
    <property type="match status" value="1"/>
</dbReference>
<dbReference type="InterPro" id="IPR000399">
    <property type="entry name" value="TPP-bd_CS"/>
</dbReference>
<evidence type="ECO:0000259" key="4">
    <source>
        <dbReference type="Pfam" id="PF00205"/>
    </source>
</evidence>
<organism evidence="7 8">
    <name type="scientific">Arthrobacter parietis</name>
    <dbReference type="NCBI Taxonomy" id="271434"/>
    <lineage>
        <taxon>Bacteria</taxon>
        <taxon>Bacillati</taxon>
        <taxon>Actinomycetota</taxon>
        <taxon>Actinomycetes</taxon>
        <taxon>Micrococcales</taxon>
        <taxon>Micrococcaceae</taxon>
        <taxon>Arthrobacter</taxon>
    </lineage>
</organism>
<dbReference type="PROSITE" id="PS00187">
    <property type="entry name" value="TPP_ENZYMES"/>
    <property type="match status" value="1"/>
</dbReference>
<dbReference type="EMBL" id="BAAAON010000001">
    <property type="protein sequence ID" value="GAA2173418.1"/>
    <property type="molecule type" value="Genomic_DNA"/>
</dbReference>
<dbReference type="NCBIfam" id="NF006129">
    <property type="entry name" value="PRK08273.1"/>
    <property type="match status" value="1"/>
</dbReference>
<dbReference type="SUPFAM" id="SSF52518">
    <property type="entry name" value="Thiamin diphosphate-binding fold (THDP-binding)"/>
    <property type="match status" value="2"/>
</dbReference>
<protein>
    <submittedName>
        <fullName evidence="7">Thiamine pyrophosphate-requiring protein</fullName>
    </submittedName>
</protein>
<accession>A0ABN3AQ67</accession>
<dbReference type="InterPro" id="IPR047211">
    <property type="entry name" value="POXB-like"/>
</dbReference>
<dbReference type="InterPro" id="IPR047210">
    <property type="entry name" value="TPP_PYR_POXB-like"/>
</dbReference>
<sequence>MADRLVADGVVERLAAWGVDRVFGYSGDGINPVLGALRRAGSPEFIQARHEENAAFMAVGHAKYTGRVGVVLSTQGPGAVHLLNGLYDARMDSVPVVALVGQQSQTVLGSAYQQEIDLQSLFKDVASGFRQQVNSPDQAPMVIDRAFKAALATRSPAVVILPHDVQQEPAPELEHEHGVIPSAPLWSRGTVIPQDQDVHDAAALLNAGSKLALLVGQGARGAQAEVAALAEKLGAAVVTSLLGKLYVDETMPWAAGTMGHLGTSASGWAMANCDSLLIIGSNDPWTEFYPPPGAARAVQIDSDAKAIGNRYPVEVAVTGDAAESLRALLPLVHERLGWRGEVERHVDAWRTLSEARAFTAASPVNPERAIRELNGRLPGNAQVAVDVGSCVYWYARQLHLPPGVPAHLSSTLASMGCGLPYGLAAKLSAPDRPLVVLTGDGGFQMTGMAELITVSRLWKSWTNPVFAICILNNRDLAEVSWEQRETESEPRFGDSQELPDVDYSGYAKLLGLDGERVESADGVGPAWDRALAADRPYVLDIRTDADVPLLPPFPAGQELAKSMEEALETEGNSHALELLREYVRLEAESQPRD</sequence>
<evidence type="ECO:0000256" key="2">
    <source>
        <dbReference type="ARBA" id="ARBA00023052"/>
    </source>
</evidence>
<name>A0ABN3AQ67_9MICC</name>
<keyword evidence="2 3" id="KW-0786">Thiamine pyrophosphate</keyword>
<dbReference type="InterPro" id="IPR011766">
    <property type="entry name" value="TPP_enzyme_TPP-bd"/>
</dbReference>
<feature type="domain" description="Thiamine pyrophosphate enzyme TPP-binding" evidence="5">
    <location>
        <begin position="386"/>
        <end position="541"/>
    </location>
</feature>
<dbReference type="Pfam" id="PF00205">
    <property type="entry name" value="TPP_enzyme_M"/>
    <property type="match status" value="1"/>
</dbReference>
<dbReference type="CDD" id="cd07039">
    <property type="entry name" value="TPP_PYR_POX"/>
    <property type="match status" value="1"/>
</dbReference>
<feature type="domain" description="Thiamine pyrophosphate enzyme N-terminal TPP-binding" evidence="6">
    <location>
        <begin position="6"/>
        <end position="120"/>
    </location>
</feature>
<dbReference type="Proteomes" id="UP001500974">
    <property type="component" value="Unassembled WGS sequence"/>
</dbReference>
<evidence type="ECO:0000256" key="1">
    <source>
        <dbReference type="ARBA" id="ARBA00007812"/>
    </source>
</evidence>
<comment type="similarity">
    <text evidence="1 3">Belongs to the TPP enzyme family.</text>
</comment>
<dbReference type="Pfam" id="PF02775">
    <property type="entry name" value="TPP_enzyme_C"/>
    <property type="match status" value="1"/>
</dbReference>